<keyword evidence="2" id="KW-1185">Reference proteome</keyword>
<gene>
    <name evidence="1" type="ORF">FWILDA_LOCUS7197</name>
</gene>
<accession>A0A9W4SP25</accession>
<sequence>MKQISAVILIVDDLQNFVNKYDDMQKEGSPFYLTIKNRESCTERELEILSETLRYRDKILSDYNINNLMNDLRTNLYSPIWRRLKICKLDARAFARAILARQRIGDTPLWYQTDDWRRDPNSGVNLSILFQLSFIKIQVTKPTISEIYAGAN</sequence>
<proteinExistence type="predicted"/>
<evidence type="ECO:0000313" key="2">
    <source>
        <dbReference type="Proteomes" id="UP001153678"/>
    </source>
</evidence>
<evidence type="ECO:0000313" key="1">
    <source>
        <dbReference type="EMBL" id="CAI2175643.1"/>
    </source>
</evidence>
<dbReference type="AlphaFoldDB" id="A0A9W4SP25"/>
<protein>
    <submittedName>
        <fullName evidence="1">7345_t:CDS:1</fullName>
    </submittedName>
</protein>
<name>A0A9W4SP25_9GLOM</name>
<comment type="caution">
    <text evidence="1">The sequence shown here is derived from an EMBL/GenBank/DDBJ whole genome shotgun (WGS) entry which is preliminary data.</text>
</comment>
<organism evidence="1 2">
    <name type="scientific">Funneliformis geosporum</name>
    <dbReference type="NCBI Taxonomy" id="1117311"/>
    <lineage>
        <taxon>Eukaryota</taxon>
        <taxon>Fungi</taxon>
        <taxon>Fungi incertae sedis</taxon>
        <taxon>Mucoromycota</taxon>
        <taxon>Glomeromycotina</taxon>
        <taxon>Glomeromycetes</taxon>
        <taxon>Glomerales</taxon>
        <taxon>Glomeraceae</taxon>
        <taxon>Funneliformis</taxon>
    </lineage>
</organism>
<reference evidence="1" key="1">
    <citation type="submission" date="2022-08" db="EMBL/GenBank/DDBJ databases">
        <authorList>
            <person name="Kallberg Y."/>
            <person name="Tangrot J."/>
            <person name="Rosling A."/>
        </authorList>
    </citation>
    <scope>NUCLEOTIDE SEQUENCE</scope>
    <source>
        <strain evidence="1">Wild A</strain>
    </source>
</reference>
<dbReference type="EMBL" id="CAMKVN010001392">
    <property type="protein sequence ID" value="CAI2175643.1"/>
    <property type="molecule type" value="Genomic_DNA"/>
</dbReference>
<dbReference type="Proteomes" id="UP001153678">
    <property type="component" value="Unassembled WGS sequence"/>
</dbReference>